<evidence type="ECO:0000256" key="1">
    <source>
        <dbReference type="SAM" id="MobiDB-lite"/>
    </source>
</evidence>
<sequence>MKYVGRGKRYQKKRQETRNPKERVQSMSTYSVSVMLVSGANGCIGATILVDGGEDALELWRELEFRIWSNPLFRQIASYWTLFIINAITEISIVIVQTSHMINNLRTTVPGGPTVSIVAIARVVMLTAIVTRRRTAMGAGACASSRRAIKAASTANTHITPINGNDTTESQSNVRKLPKPNTWSFSVKAAFTETKSISKLTTDMPAIGPTSHHTTGSYTDNQQLQFKAKVYKNFFGTSKTSMNSCSVDPEDDMDFWEDILRYGISIRFSSNSLEGTRMAKDKMGEATSISTPQRRVIVSSNMSGNNCPTSLYCAYETMALKSDDRFLFSTVLEETAGVRLSKVRNEFFENERERNSHVAV</sequence>
<dbReference type="EnsemblMetazoa" id="GAUT051325-RA">
    <property type="protein sequence ID" value="GAUT051325-PA"/>
    <property type="gene ID" value="GAUT051325"/>
</dbReference>
<feature type="compositionally biased region" description="Basic residues" evidence="1">
    <location>
        <begin position="1"/>
        <end position="12"/>
    </location>
</feature>
<organism evidence="3 4">
    <name type="scientific">Glossina austeni</name>
    <name type="common">Savannah tsetse fly</name>
    <dbReference type="NCBI Taxonomy" id="7395"/>
    <lineage>
        <taxon>Eukaryota</taxon>
        <taxon>Metazoa</taxon>
        <taxon>Ecdysozoa</taxon>
        <taxon>Arthropoda</taxon>
        <taxon>Hexapoda</taxon>
        <taxon>Insecta</taxon>
        <taxon>Pterygota</taxon>
        <taxon>Neoptera</taxon>
        <taxon>Endopterygota</taxon>
        <taxon>Diptera</taxon>
        <taxon>Brachycera</taxon>
        <taxon>Muscomorpha</taxon>
        <taxon>Hippoboscoidea</taxon>
        <taxon>Glossinidae</taxon>
        <taxon>Glossina</taxon>
    </lineage>
</organism>
<keyword evidence="2" id="KW-0472">Membrane</keyword>
<evidence type="ECO:0000313" key="4">
    <source>
        <dbReference type="Proteomes" id="UP000078200"/>
    </source>
</evidence>
<evidence type="ECO:0000256" key="2">
    <source>
        <dbReference type="SAM" id="Phobius"/>
    </source>
</evidence>
<feature type="transmembrane region" description="Helical" evidence="2">
    <location>
        <begin position="76"/>
        <end position="96"/>
    </location>
</feature>
<dbReference type="AlphaFoldDB" id="A0A1A9VY22"/>
<dbReference type="Proteomes" id="UP000078200">
    <property type="component" value="Unassembled WGS sequence"/>
</dbReference>
<evidence type="ECO:0000313" key="3">
    <source>
        <dbReference type="EnsemblMetazoa" id="GAUT051325-PA"/>
    </source>
</evidence>
<protein>
    <submittedName>
        <fullName evidence="3">Uncharacterized protein</fullName>
    </submittedName>
</protein>
<feature type="transmembrane region" description="Helical" evidence="2">
    <location>
        <begin position="108"/>
        <end position="130"/>
    </location>
</feature>
<name>A0A1A9VY22_GLOAU</name>
<keyword evidence="2" id="KW-1133">Transmembrane helix</keyword>
<feature type="region of interest" description="Disordered" evidence="1">
    <location>
        <begin position="1"/>
        <end position="25"/>
    </location>
</feature>
<reference evidence="3" key="1">
    <citation type="submission" date="2020-05" db="UniProtKB">
        <authorList>
            <consortium name="EnsemblMetazoa"/>
        </authorList>
    </citation>
    <scope>IDENTIFICATION</scope>
    <source>
        <strain evidence="3">TTRI</strain>
    </source>
</reference>
<feature type="compositionally biased region" description="Basic and acidic residues" evidence="1">
    <location>
        <begin position="13"/>
        <end position="24"/>
    </location>
</feature>
<dbReference type="VEuPathDB" id="VectorBase:GAUT051325"/>
<keyword evidence="4" id="KW-1185">Reference proteome</keyword>
<proteinExistence type="predicted"/>
<keyword evidence="2" id="KW-0812">Transmembrane</keyword>
<accession>A0A1A9VY22</accession>